<proteinExistence type="predicted"/>
<evidence type="ECO:0000256" key="2">
    <source>
        <dbReference type="ARBA" id="ARBA00023043"/>
    </source>
</evidence>
<keyword evidence="2 3" id="KW-0040">ANK repeat</keyword>
<protein>
    <recommendedName>
        <fullName evidence="6">Ankyrin repeat protein</fullName>
    </recommendedName>
</protein>
<evidence type="ECO:0008006" key="6">
    <source>
        <dbReference type="Google" id="ProtNLM"/>
    </source>
</evidence>
<evidence type="ECO:0000256" key="3">
    <source>
        <dbReference type="PROSITE-ProRule" id="PRU00023"/>
    </source>
</evidence>
<dbReference type="Proteomes" id="UP001219568">
    <property type="component" value="Unassembled WGS sequence"/>
</dbReference>
<reference evidence="4" key="1">
    <citation type="journal article" date="2023" name="IMA Fungus">
        <title>Comparative genomic study of the Penicillium genus elucidates a diverse pangenome and 15 lateral gene transfer events.</title>
        <authorList>
            <person name="Petersen C."/>
            <person name="Sorensen T."/>
            <person name="Nielsen M.R."/>
            <person name="Sondergaard T.E."/>
            <person name="Sorensen J.L."/>
            <person name="Fitzpatrick D.A."/>
            <person name="Frisvad J.C."/>
            <person name="Nielsen K.L."/>
        </authorList>
    </citation>
    <scope>NUCLEOTIDE SEQUENCE</scope>
    <source>
        <strain evidence="4">IBT 15450</strain>
    </source>
</reference>
<evidence type="ECO:0000313" key="5">
    <source>
        <dbReference type="Proteomes" id="UP001219568"/>
    </source>
</evidence>
<keyword evidence="5" id="KW-1185">Reference proteome</keyword>
<dbReference type="PANTHER" id="PTHR24134:SF9">
    <property type="entry name" value="ANKYRIN REPEAT AND SOCS BOX PROTEIN 8"/>
    <property type="match status" value="1"/>
</dbReference>
<gene>
    <name evidence="4" type="ORF">N7460_003602</name>
</gene>
<dbReference type="PROSITE" id="PS50297">
    <property type="entry name" value="ANK_REP_REGION"/>
    <property type="match status" value="1"/>
</dbReference>
<evidence type="ECO:0000313" key="4">
    <source>
        <dbReference type="EMBL" id="KAJ6047455.1"/>
    </source>
</evidence>
<name>A0AAD6IH96_PENCN</name>
<dbReference type="AlphaFoldDB" id="A0AAD6IH96"/>
<dbReference type="SUPFAM" id="SSF48403">
    <property type="entry name" value="Ankyrin repeat"/>
    <property type="match status" value="1"/>
</dbReference>
<organism evidence="4 5">
    <name type="scientific">Penicillium canescens</name>
    <dbReference type="NCBI Taxonomy" id="5083"/>
    <lineage>
        <taxon>Eukaryota</taxon>
        <taxon>Fungi</taxon>
        <taxon>Dikarya</taxon>
        <taxon>Ascomycota</taxon>
        <taxon>Pezizomycotina</taxon>
        <taxon>Eurotiomycetes</taxon>
        <taxon>Eurotiomycetidae</taxon>
        <taxon>Eurotiales</taxon>
        <taxon>Aspergillaceae</taxon>
        <taxon>Penicillium</taxon>
    </lineage>
</organism>
<reference evidence="4" key="2">
    <citation type="submission" date="2023-01" db="EMBL/GenBank/DDBJ databases">
        <authorList>
            <person name="Petersen C."/>
        </authorList>
    </citation>
    <scope>NUCLEOTIDE SEQUENCE</scope>
    <source>
        <strain evidence="4">IBT 15450</strain>
    </source>
</reference>
<dbReference type="SMART" id="SM00248">
    <property type="entry name" value="ANK"/>
    <property type="match status" value="2"/>
</dbReference>
<accession>A0AAD6IH96</accession>
<dbReference type="EMBL" id="JAQJZL010000003">
    <property type="protein sequence ID" value="KAJ6047455.1"/>
    <property type="molecule type" value="Genomic_DNA"/>
</dbReference>
<dbReference type="Pfam" id="PF12796">
    <property type="entry name" value="Ank_2"/>
    <property type="match status" value="1"/>
</dbReference>
<evidence type="ECO:0000256" key="1">
    <source>
        <dbReference type="ARBA" id="ARBA00022737"/>
    </source>
</evidence>
<keyword evidence="1" id="KW-0677">Repeat</keyword>
<dbReference type="InterPro" id="IPR002110">
    <property type="entry name" value="Ankyrin_rpt"/>
</dbReference>
<dbReference type="InterPro" id="IPR036770">
    <property type="entry name" value="Ankyrin_rpt-contain_sf"/>
</dbReference>
<dbReference type="Gene3D" id="1.25.40.20">
    <property type="entry name" value="Ankyrin repeat-containing domain"/>
    <property type="match status" value="1"/>
</dbReference>
<feature type="repeat" description="ANK" evidence="3">
    <location>
        <begin position="148"/>
        <end position="174"/>
    </location>
</feature>
<dbReference type="PANTHER" id="PTHR24134">
    <property type="entry name" value="ANKYRIN REPEAT-CONTAINING PROTEIN DDB_G0279043"/>
    <property type="match status" value="1"/>
</dbReference>
<dbReference type="PROSITE" id="PS50088">
    <property type="entry name" value="ANK_REPEAT"/>
    <property type="match status" value="1"/>
</dbReference>
<comment type="caution">
    <text evidence="4">The sequence shown here is derived from an EMBL/GenBank/DDBJ whole genome shotgun (WGS) entry which is preliminary data.</text>
</comment>
<sequence length="241" mass="27024">MKDTLSDLRDWMSDRITRGEKLINLLLDRGASAQAVDIPTTEVEQTTMILSWVLGLVSSRASYALMIRPIDKEGNVHAEQQYEHQPSCVSWSEMEIHWAVTTLHWAAAGPVSFECWLPDEEIRNRIINTLKLLLAGRPDNDINARDNQGATPLHYAISNHFDAVVKFLLEIGGDAAVGGINNRTVLHQLAARYMDGEPIGRALIDILLSHDVKINRQDNNGNTALHLMTRNPRHDPGYSRC</sequence>